<dbReference type="Pfam" id="PF04686">
    <property type="entry name" value="SsgA"/>
    <property type="match status" value="1"/>
</dbReference>
<comment type="similarity">
    <text evidence="2">Belongs to the SsgA family.</text>
</comment>
<accession>A0ABS9XWA9</accession>
<protein>
    <submittedName>
        <fullName evidence="7">SsgA family sporulation/cell division regulator</fullName>
    </submittedName>
</protein>
<keyword evidence="6" id="KW-0131">Cell cycle</keyword>
<evidence type="ECO:0000256" key="3">
    <source>
        <dbReference type="ARBA" id="ARBA00022618"/>
    </source>
</evidence>
<keyword evidence="3" id="KW-0132">Cell division</keyword>
<evidence type="ECO:0000313" key="8">
    <source>
        <dbReference type="Proteomes" id="UP001165270"/>
    </source>
</evidence>
<evidence type="ECO:0000256" key="1">
    <source>
        <dbReference type="ARBA" id="ARBA00004431"/>
    </source>
</evidence>
<dbReference type="RefSeq" id="WP_242713712.1">
    <property type="nucleotide sequence ID" value="NZ_JALDAX010000033.1"/>
</dbReference>
<comment type="caution">
    <text evidence="7">The sequence shown here is derived from an EMBL/GenBank/DDBJ whole genome shotgun (WGS) entry which is preliminary data.</text>
</comment>
<keyword evidence="5" id="KW-0717">Septation</keyword>
<evidence type="ECO:0000256" key="6">
    <source>
        <dbReference type="ARBA" id="ARBA00023306"/>
    </source>
</evidence>
<dbReference type="InterPro" id="IPR006776">
    <property type="entry name" value="SsgB"/>
</dbReference>
<evidence type="ECO:0000256" key="4">
    <source>
        <dbReference type="ARBA" id="ARBA00022969"/>
    </source>
</evidence>
<evidence type="ECO:0000256" key="5">
    <source>
        <dbReference type="ARBA" id="ARBA00023210"/>
    </source>
</evidence>
<evidence type="ECO:0000256" key="2">
    <source>
        <dbReference type="ARBA" id="ARBA00009323"/>
    </source>
</evidence>
<proteinExistence type="inferred from homology"/>
<dbReference type="EMBL" id="JALDAX010000033">
    <property type="protein sequence ID" value="MCI3246362.1"/>
    <property type="molecule type" value="Genomic_DNA"/>
</dbReference>
<dbReference type="Proteomes" id="UP001165270">
    <property type="component" value="Unassembled WGS sequence"/>
</dbReference>
<keyword evidence="4" id="KW-0749">Sporulation</keyword>
<keyword evidence="8" id="KW-1185">Reference proteome</keyword>
<sequence length="136" mass="14693">MTGQVSLGQGELRTCDLQIRFIARDPLVVRVSATLTEPQPSGTNSGVWWVSRDLLRAGLIGPAGMGEVQVIPVVLPSGSLQVAIHIHGQGQDAKLLLAHQALHLYLERTSVLVPIGREMERVDIDGEIDQLLDDNG</sequence>
<reference evidence="7" key="1">
    <citation type="submission" date="2022-03" db="EMBL/GenBank/DDBJ databases">
        <title>Streptomyces 7R015 and 7R016 isolated from Barleria lupulina in Thailand.</title>
        <authorList>
            <person name="Kanchanasin P."/>
            <person name="Phongsopitanun W."/>
            <person name="Tanasupawat S."/>
        </authorList>
    </citation>
    <scope>NUCLEOTIDE SEQUENCE</scope>
    <source>
        <strain evidence="7">7R016</strain>
    </source>
</reference>
<evidence type="ECO:0000313" key="7">
    <source>
        <dbReference type="EMBL" id="MCI3246362.1"/>
    </source>
</evidence>
<comment type="subcellular location">
    <subcellularLocation>
        <location evidence="1">Cell septum</location>
    </subcellularLocation>
</comment>
<gene>
    <name evidence="7" type="ORF">MQN93_42410</name>
</gene>
<organism evidence="7 8">
    <name type="scientific">Streptomyces spinosisporus</name>
    <dbReference type="NCBI Taxonomy" id="2927582"/>
    <lineage>
        <taxon>Bacteria</taxon>
        <taxon>Bacillati</taxon>
        <taxon>Actinomycetota</taxon>
        <taxon>Actinomycetes</taxon>
        <taxon>Kitasatosporales</taxon>
        <taxon>Streptomycetaceae</taxon>
        <taxon>Streptomyces</taxon>
    </lineage>
</organism>
<name>A0ABS9XWA9_9ACTN</name>
<dbReference type="InterPro" id="IPR038658">
    <property type="entry name" value="SsgB_sf"/>
</dbReference>
<dbReference type="Gene3D" id="2.30.31.20">
    <property type="entry name" value="Sporulation-specific cell division protein SsgB"/>
    <property type="match status" value="1"/>
</dbReference>